<evidence type="ECO:0000313" key="3">
    <source>
        <dbReference type="Proteomes" id="UP001140091"/>
    </source>
</evidence>
<accession>A0A9W8IRV7</accession>
<comment type="caution">
    <text evidence="2">The sequence shown here is derived from an EMBL/GenBank/DDBJ whole genome shotgun (WGS) entry which is preliminary data.</text>
</comment>
<organism evidence="2 3">
    <name type="scientific">Candolleomyces eurysporus</name>
    <dbReference type="NCBI Taxonomy" id="2828524"/>
    <lineage>
        <taxon>Eukaryota</taxon>
        <taxon>Fungi</taxon>
        <taxon>Dikarya</taxon>
        <taxon>Basidiomycota</taxon>
        <taxon>Agaricomycotina</taxon>
        <taxon>Agaricomycetes</taxon>
        <taxon>Agaricomycetidae</taxon>
        <taxon>Agaricales</taxon>
        <taxon>Agaricineae</taxon>
        <taxon>Psathyrellaceae</taxon>
        <taxon>Candolleomyces</taxon>
    </lineage>
</organism>
<evidence type="ECO:0008006" key="4">
    <source>
        <dbReference type="Google" id="ProtNLM"/>
    </source>
</evidence>
<dbReference type="AlphaFoldDB" id="A0A9W8IRV7"/>
<name>A0A9W8IRV7_9AGAR</name>
<dbReference type="EMBL" id="JANBPK010001508">
    <property type="protein sequence ID" value="KAJ2922181.1"/>
    <property type="molecule type" value="Genomic_DNA"/>
</dbReference>
<evidence type="ECO:0000313" key="2">
    <source>
        <dbReference type="EMBL" id="KAJ2922181.1"/>
    </source>
</evidence>
<feature type="region of interest" description="Disordered" evidence="1">
    <location>
        <begin position="130"/>
        <end position="180"/>
    </location>
</feature>
<gene>
    <name evidence="2" type="ORF">H1R20_g14916</name>
</gene>
<evidence type="ECO:0000256" key="1">
    <source>
        <dbReference type="SAM" id="MobiDB-lite"/>
    </source>
</evidence>
<sequence length="227" mass="25313">MLPDLPPELWHRIMSHTCTCTVDDNDNGDNHFNCTTTLVLSRTCRELRRLSRYHRYHSVTIRGWENLLAFEEHFRSTIGRPEEEGESDVPTALQDYDHDRSRDEEGAHSGIVHLDVEIGDLWSVAYPEGDGYDVGNGSETSDDTYVTSSDSDEDEGSEEGSEEGGSEENHGDGSDTESEELLEEQALEFSSMSDLECAEVADDIAALRKEGRVGSLFEKSIQLFAAS</sequence>
<dbReference type="Proteomes" id="UP001140091">
    <property type="component" value="Unassembled WGS sequence"/>
</dbReference>
<dbReference type="OrthoDB" id="2748701at2759"/>
<proteinExistence type="predicted"/>
<keyword evidence="3" id="KW-1185">Reference proteome</keyword>
<protein>
    <recommendedName>
        <fullName evidence="4">F-box domain-containing protein</fullName>
    </recommendedName>
</protein>
<reference evidence="2" key="1">
    <citation type="submission" date="2022-06" db="EMBL/GenBank/DDBJ databases">
        <title>Genome Sequence of Candolleomyces eurysporus.</title>
        <authorList>
            <person name="Buettner E."/>
        </authorList>
    </citation>
    <scope>NUCLEOTIDE SEQUENCE</scope>
    <source>
        <strain evidence="2">VTCC 930004</strain>
    </source>
</reference>
<feature type="non-terminal residue" evidence="2">
    <location>
        <position position="1"/>
    </location>
</feature>
<feature type="compositionally biased region" description="Acidic residues" evidence="1">
    <location>
        <begin position="150"/>
        <end position="166"/>
    </location>
</feature>